<evidence type="ECO:0000256" key="1">
    <source>
        <dbReference type="SAM" id="Phobius"/>
    </source>
</evidence>
<keyword evidence="1" id="KW-0812">Transmembrane</keyword>
<accession>A0A8J2ZVF9</accession>
<protein>
    <submittedName>
        <fullName evidence="2">Uncharacterized protein</fullName>
    </submittedName>
</protein>
<dbReference type="Proteomes" id="UP000656813">
    <property type="component" value="Unassembled WGS sequence"/>
</dbReference>
<name>A0A8J2ZVF9_9BACL</name>
<keyword evidence="1" id="KW-0472">Membrane</keyword>
<comment type="caution">
    <text evidence="2">The sequence shown here is derived from an EMBL/GenBank/DDBJ whole genome shotgun (WGS) entry which is preliminary data.</text>
</comment>
<feature type="transmembrane region" description="Helical" evidence="1">
    <location>
        <begin position="38"/>
        <end position="57"/>
    </location>
</feature>
<keyword evidence="1" id="KW-1133">Transmembrane helix</keyword>
<keyword evidence="3" id="KW-1185">Reference proteome</keyword>
<feature type="transmembrane region" description="Helical" evidence="1">
    <location>
        <begin position="78"/>
        <end position="94"/>
    </location>
</feature>
<dbReference type="RefSeq" id="WP_188496637.1">
    <property type="nucleotide sequence ID" value="NZ_BMFV01000007.1"/>
</dbReference>
<dbReference type="AlphaFoldDB" id="A0A8J2ZVF9"/>
<sequence length="125" mass="14046">MRILIGYMVGILCGYEATKVFSMMGDSAKIGDLILEPLTFLEGAIFFLACFIILSNVMQIRCIHVFNQKRERGHGQRIFLVVDAIVLVLGWGYLFSCSIWVAAVLLILTAIHFGLSFDKIQREVS</sequence>
<dbReference type="EMBL" id="BMFV01000007">
    <property type="protein sequence ID" value="GGH79096.1"/>
    <property type="molecule type" value="Genomic_DNA"/>
</dbReference>
<gene>
    <name evidence="2" type="ORF">GCM10007096_13520</name>
</gene>
<evidence type="ECO:0000313" key="3">
    <source>
        <dbReference type="Proteomes" id="UP000656813"/>
    </source>
</evidence>
<evidence type="ECO:0000313" key="2">
    <source>
        <dbReference type="EMBL" id="GGH79096.1"/>
    </source>
</evidence>
<proteinExistence type="predicted"/>
<reference evidence="2" key="1">
    <citation type="journal article" date="2014" name="Int. J. Syst. Evol. Microbiol.">
        <title>Complete genome sequence of Corynebacterium casei LMG S-19264T (=DSM 44701T), isolated from a smear-ripened cheese.</title>
        <authorList>
            <consortium name="US DOE Joint Genome Institute (JGI-PGF)"/>
            <person name="Walter F."/>
            <person name="Albersmeier A."/>
            <person name="Kalinowski J."/>
            <person name="Ruckert C."/>
        </authorList>
    </citation>
    <scope>NUCLEOTIDE SEQUENCE</scope>
    <source>
        <strain evidence="2">CGMCC 1.12777</strain>
    </source>
</reference>
<feature type="transmembrane region" description="Helical" evidence="1">
    <location>
        <begin position="100"/>
        <end position="117"/>
    </location>
</feature>
<reference evidence="2" key="2">
    <citation type="submission" date="2020-09" db="EMBL/GenBank/DDBJ databases">
        <authorList>
            <person name="Sun Q."/>
            <person name="Zhou Y."/>
        </authorList>
    </citation>
    <scope>NUCLEOTIDE SEQUENCE</scope>
    <source>
        <strain evidence="2">CGMCC 1.12777</strain>
    </source>
</reference>
<organism evidence="2 3">
    <name type="scientific">Pullulanibacillus pueri</name>
    <dbReference type="NCBI Taxonomy" id="1437324"/>
    <lineage>
        <taxon>Bacteria</taxon>
        <taxon>Bacillati</taxon>
        <taxon>Bacillota</taxon>
        <taxon>Bacilli</taxon>
        <taxon>Bacillales</taxon>
        <taxon>Sporolactobacillaceae</taxon>
        <taxon>Pullulanibacillus</taxon>
    </lineage>
</organism>